<feature type="domain" description="Major facilitator superfamily (MFS) profile" evidence="9">
    <location>
        <begin position="1"/>
        <end position="397"/>
    </location>
</feature>
<dbReference type="InterPro" id="IPR011701">
    <property type="entry name" value="MFS"/>
</dbReference>
<dbReference type="CDD" id="cd17324">
    <property type="entry name" value="MFS_NepI_like"/>
    <property type="match status" value="1"/>
</dbReference>
<evidence type="ECO:0000256" key="8">
    <source>
        <dbReference type="SAM" id="Phobius"/>
    </source>
</evidence>
<dbReference type="InterPro" id="IPR036259">
    <property type="entry name" value="MFS_trans_sf"/>
</dbReference>
<comment type="subcellular location">
    <subcellularLocation>
        <location evidence="1">Cell membrane</location>
        <topology evidence="1">Multi-pass membrane protein</topology>
    </subcellularLocation>
</comment>
<keyword evidence="3" id="KW-0813">Transport</keyword>
<evidence type="ECO:0000256" key="3">
    <source>
        <dbReference type="ARBA" id="ARBA00022448"/>
    </source>
</evidence>
<dbReference type="RefSeq" id="WP_101808522.1">
    <property type="nucleotide sequence ID" value="NZ_NFEZ01000004.1"/>
</dbReference>
<feature type="transmembrane region" description="Helical" evidence="8">
    <location>
        <begin position="374"/>
        <end position="395"/>
    </location>
</feature>
<dbReference type="InterPro" id="IPR005829">
    <property type="entry name" value="Sugar_transporter_CS"/>
</dbReference>
<feature type="transmembrane region" description="Helical" evidence="8">
    <location>
        <begin position="286"/>
        <end position="303"/>
    </location>
</feature>
<keyword evidence="5 8" id="KW-0812">Transmembrane</keyword>
<dbReference type="InterPro" id="IPR020846">
    <property type="entry name" value="MFS_dom"/>
</dbReference>
<keyword evidence="4" id="KW-1003">Cell membrane</keyword>
<organism evidence="10 11">
    <name type="scientific">Paenibacillus pasadenensis</name>
    <dbReference type="NCBI Taxonomy" id="217090"/>
    <lineage>
        <taxon>Bacteria</taxon>
        <taxon>Bacillati</taxon>
        <taxon>Bacillota</taxon>
        <taxon>Bacilli</taxon>
        <taxon>Bacillales</taxon>
        <taxon>Paenibacillaceae</taxon>
        <taxon>Paenibacillus</taxon>
    </lineage>
</organism>
<keyword evidence="7 8" id="KW-0472">Membrane</keyword>
<protein>
    <submittedName>
        <fullName evidence="10">Permeases of the major facilitator superfamily</fullName>
    </submittedName>
</protein>
<feature type="transmembrane region" description="Helical" evidence="8">
    <location>
        <begin position="346"/>
        <end position="368"/>
    </location>
</feature>
<accession>A0A2N5N1N8</accession>
<proteinExistence type="inferred from homology"/>
<dbReference type="GO" id="GO:0005886">
    <property type="term" value="C:plasma membrane"/>
    <property type="evidence" value="ECO:0007669"/>
    <property type="project" value="UniProtKB-SubCell"/>
</dbReference>
<evidence type="ECO:0000256" key="7">
    <source>
        <dbReference type="ARBA" id="ARBA00023136"/>
    </source>
</evidence>
<evidence type="ECO:0000313" key="10">
    <source>
        <dbReference type="EMBL" id="PLT44249.1"/>
    </source>
</evidence>
<comment type="caution">
    <text evidence="10">The sequence shown here is derived from an EMBL/GenBank/DDBJ whole genome shotgun (WGS) entry which is preliminary data.</text>
</comment>
<dbReference type="PROSITE" id="PS00216">
    <property type="entry name" value="SUGAR_TRANSPORT_1"/>
    <property type="match status" value="1"/>
</dbReference>
<feature type="transmembrane region" description="Helical" evidence="8">
    <location>
        <begin position="59"/>
        <end position="78"/>
    </location>
</feature>
<feature type="transmembrane region" description="Helical" evidence="8">
    <location>
        <begin position="172"/>
        <end position="192"/>
    </location>
</feature>
<feature type="transmembrane region" description="Helical" evidence="8">
    <location>
        <begin position="309"/>
        <end position="334"/>
    </location>
</feature>
<evidence type="ECO:0000256" key="2">
    <source>
        <dbReference type="ARBA" id="ARBA00008335"/>
    </source>
</evidence>
<evidence type="ECO:0000256" key="5">
    <source>
        <dbReference type="ARBA" id="ARBA00022692"/>
    </source>
</evidence>
<feature type="transmembrane region" description="Helical" evidence="8">
    <location>
        <begin position="90"/>
        <end position="108"/>
    </location>
</feature>
<gene>
    <name evidence="10" type="ORF">B8V81_2680</name>
</gene>
<dbReference type="Gene3D" id="1.20.1250.20">
    <property type="entry name" value="MFS general substrate transporter like domains"/>
    <property type="match status" value="1"/>
</dbReference>
<dbReference type="PANTHER" id="PTHR43271:SF1">
    <property type="entry name" value="INNER MEMBRANE TRANSPORT PROTEIN YNFM"/>
    <property type="match status" value="1"/>
</dbReference>
<comment type="similarity">
    <text evidence="2">Belongs to the major facilitator superfamily.</text>
</comment>
<evidence type="ECO:0000313" key="11">
    <source>
        <dbReference type="Proteomes" id="UP000234789"/>
    </source>
</evidence>
<name>A0A2N5N1N8_9BACL</name>
<keyword evidence="6 8" id="KW-1133">Transmembrane helix</keyword>
<feature type="transmembrane region" description="Helical" evidence="8">
    <location>
        <begin position="21"/>
        <end position="39"/>
    </location>
</feature>
<dbReference type="AlphaFoldDB" id="A0A2N5N1N8"/>
<evidence type="ECO:0000259" key="9">
    <source>
        <dbReference type="PROSITE" id="PS50850"/>
    </source>
</evidence>
<dbReference type="GO" id="GO:0022857">
    <property type="term" value="F:transmembrane transporter activity"/>
    <property type="evidence" value="ECO:0007669"/>
    <property type="project" value="InterPro"/>
</dbReference>
<sequence length="412" mass="42919">MNPIPDEPGRIVRGSDDYRRAGRSLFVAGAATFGMLYSVQPLLPEFAREFGQTPAGASLTLSVSTVLLAAALPIAGLLSDRIGRKRVMEASLLLASLICLAAALAPGFASLLALRALLGILLAGLPAVAMTYLAEEMDPASLGAAMGLYISGNSIGGLAGRGAVSTISDLAGWRWGVGAVALCGLLAAWQLMRRLPEPRRSAANRTTPQEMLAHSRRHLRRPVLLALFGIGAVLMGGFVTLYSYLAFRLLAPPFELPQAWVGWIFILFLTGSVSSPLMGRLRDRRAALGLALGLLAAGLALTLPEQLGLTLLGTALFTAGFFGGHAVASAWVGAAAPAGRAQASSLYLLFYYAGSSLGGTAGGLAWSADGWPGVVRLIGGMLAAGLLLWLALCLLPSARLSARPYDLDKGER</sequence>
<evidence type="ECO:0000256" key="4">
    <source>
        <dbReference type="ARBA" id="ARBA00022475"/>
    </source>
</evidence>
<dbReference type="PROSITE" id="PS50850">
    <property type="entry name" value="MFS"/>
    <property type="match status" value="1"/>
</dbReference>
<dbReference type="Proteomes" id="UP000234789">
    <property type="component" value="Unassembled WGS sequence"/>
</dbReference>
<evidence type="ECO:0000256" key="6">
    <source>
        <dbReference type="ARBA" id="ARBA00022989"/>
    </source>
</evidence>
<feature type="transmembrane region" description="Helical" evidence="8">
    <location>
        <begin position="140"/>
        <end position="160"/>
    </location>
</feature>
<dbReference type="EMBL" id="NFEZ01000004">
    <property type="protein sequence ID" value="PLT44249.1"/>
    <property type="molecule type" value="Genomic_DNA"/>
</dbReference>
<evidence type="ECO:0000256" key="1">
    <source>
        <dbReference type="ARBA" id="ARBA00004651"/>
    </source>
</evidence>
<reference evidence="10 11" key="1">
    <citation type="submission" date="2017-05" db="EMBL/GenBank/DDBJ databases">
        <title>Functional genome analysis of Paenibacillus pasadenensis strain R16: insights on endophytic life style and antifungal activity.</title>
        <authorList>
            <person name="Passera A."/>
            <person name="Marcolungo L."/>
            <person name="Casati P."/>
            <person name="Brasca M."/>
            <person name="Quaglino F."/>
            <person name="Delledonne M."/>
        </authorList>
    </citation>
    <scope>NUCLEOTIDE SEQUENCE [LARGE SCALE GENOMIC DNA]</scope>
    <source>
        <strain evidence="10 11">R16</strain>
    </source>
</reference>
<feature type="transmembrane region" description="Helical" evidence="8">
    <location>
        <begin position="114"/>
        <end position="133"/>
    </location>
</feature>
<feature type="transmembrane region" description="Helical" evidence="8">
    <location>
        <begin position="223"/>
        <end position="247"/>
    </location>
</feature>
<feature type="transmembrane region" description="Helical" evidence="8">
    <location>
        <begin position="259"/>
        <end position="279"/>
    </location>
</feature>
<dbReference type="SUPFAM" id="SSF103473">
    <property type="entry name" value="MFS general substrate transporter"/>
    <property type="match status" value="1"/>
</dbReference>
<keyword evidence="11" id="KW-1185">Reference proteome</keyword>
<dbReference type="Pfam" id="PF07690">
    <property type="entry name" value="MFS_1"/>
    <property type="match status" value="1"/>
</dbReference>
<dbReference type="PANTHER" id="PTHR43271">
    <property type="entry name" value="BLL2771 PROTEIN"/>
    <property type="match status" value="1"/>
</dbReference>